<accession>A0A934UR88</accession>
<feature type="domain" description="Fumarylacetoacetase-like C-terminal" evidence="2">
    <location>
        <begin position="18"/>
        <end position="222"/>
    </location>
</feature>
<dbReference type="GO" id="GO:0046872">
    <property type="term" value="F:metal ion binding"/>
    <property type="evidence" value="ECO:0007669"/>
    <property type="project" value="UniProtKB-KW"/>
</dbReference>
<organism evidence="3 4">
    <name type="scientific">Ramlibacter algicola</name>
    <dbReference type="NCBI Taxonomy" id="2795217"/>
    <lineage>
        <taxon>Bacteria</taxon>
        <taxon>Pseudomonadati</taxon>
        <taxon>Pseudomonadota</taxon>
        <taxon>Betaproteobacteria</taxon>
        <taxon>Burkholderiales</taxon>
        <taxon>Comamonadaceae</taxon>
        <taxon>Ramlibacter</taxon>
    </lineage>
</organism>
<dbReference type="InterPro" id="IPR012686">
    <property type="entry name" value="HPA_isomer/decarb_N"/>
</dbReference>
<protein>
    <submittedName>
        <fullName evidence="3">Fumarylacetoacetate hydrolase family protein</fullName>
    </submittedName>
</protein>
<gene>
    <name evidence="3" type="ORF">I8E28_08450</name>
</gene>
<dbReference type="InterPro" id="IPR036663">
    <property type="entry name" value="Fumarylacetoacetase_C_sf"/>
</dbReference>
<keyword evidence="1" id="KW-0479">Metal-binding</keyword>
<dbReference type="InterPro" id="IPR011234">
    <property type="entry name" value="Fumarylacetoacetase-like_C"/>
</dbReference>
<dbReference type="PANTHER" id="PTHR11820:SF114">
    <property type="entry name" value="4-HYDROXYPHENYLACETATE CATABOLISM PROTEIN"/>
    <property type="match status" value="1"/>
</dbReference>
<keyword evidence="4" id="KW-1185">Reference proteome</keyword>
<evidence type="ECO:0000313" key="4">
    <source>
        <dbReference type="Proteomes" id="UP000617041"/>
    </source>
</evidence>
<evidence type="ECO:0000313" key="3">
    <source>
        <dbReference type="EMBL" id="MBK0392621.1"/>
    </source>
</evidence>
<dbReference type="Proteomes" id="UP000617041">
    <property type="component" value="Unassembled WGS sequence"/>
</dbReference>
<dbReference type="NCBIfam" id="TIGR02305">
    <property type="entry name" value="HpaG-N-term"/>
    <property type="match status" value="1"/>
</dbReference>
<dbReference type="Pfam" id="PF01557">
    <property type="entry name" value="FAA_hydrolase"/>
    <property type="match status" value="1"/>
</dbReference>
<dbReference type="GO" id="GO:0008704">
    <property type="term" value="F:5-carboxymethyl-2-hydroxymuconate delta-isomerase activity"/>
    <property type="evidence" value="ECO:0007669"/>
    <property type="project" value="InterPro"/>
</dbReference>
<sequence>MSVSLLDFDVPPYRLSGTVYGTLLNHQAALAQLGGAVNEPPYKAAPKAPVLYVKPRNTLASTGDAVVVPDTAGALEVGAALGVVIGRTACRVQEQDAFAYVAGYTVVADFSVPHDSYYRPSVRLKALDGSCVVGPSVTPRARIPSPDDLDVGVFVDGKIVHATTTAGMVRNVARLLADVTDFMTLAPGDVLLLGVAAGAPRVAPGHHVSVEIGPIGRLENDLVKERP</sequence>
<reference evidence="3" key="1">
    <citation type="submission" date="2020-12" db="EMBL/GenBank/DDBJ databases">
        <title>Ramlibacter sp. nov., isolated from a freshwater alga, Cryptomonas.</title>
        <authorList>
            <person name="Kim H.M."/>
            <person name="Jeon C.O."/>
        </authorList>
    </citation>
    <scope>NUCLEOTIDE SEQUENCE</scope>
    <source>
        <strain evidence="3">CrO1</strain>
    </source>
</reference>
<proteinExistence type="predicted"/>
<dbReference type="PANTHER" id="PTHR11820">
    <property type="entry name" value="ACYLPYRUVASE"/>
    <property type="match status" value="1"/>
</dbReference>
<dbReference type="SUPFAM" id="SSF56529">
    <property type="entry name" value="FAH"/>
    <property type="match status" value="1"/>
</dbReference>
<name>A0A934UR88_9BURK</name>
<evidence type="ECO:0000259" key="2">
    <source>
        <dbReference type="Pfam" id="PF01557"/>
    </source>
</evidence>
<evidence type="ECO:0000256" key="1">
    <source>
        <dbReference type="ARBA" id="ARBA00022723"/>
    </source>
</evidence>
<dbReference type="RefSeq" id="WP_200787549.1">
    <property type="nucleotide sequence ID" value="NZ_JAEDAO010000001.1"/>
</dbReference>
<keyword evidence="3" id="KW-0378">Hydrolase</keyword>
<comment type="caution">
    <text evidence="3">The sequence shown here is derived from an EMBL/GenBank/DDBJ whole genome shotgun (WGS) entry which is preliminary data.</text>
</comment>
<dbReference type="AlphaFoldDB" id="A0A934UR88"/>
<dbReference type="EMBL" id="JAEDAO010000001">
    <property type="protein sequence ID" value="MBK0392621.1"/>
    <property type="molecule type" value="Genomic_DNA"/>
</dbReference>
<dbReference type="GO" id="GO:0018800">
    <property type="term" value="F:5-oxopent-3-ene-1,2,5-tricarboxylate decarboxylase activity"/>
    <property type="evidence" value="ECO:0007669"/>
    <property type="project" value="InterPro"/>
</dbReference>
<dbReference type="Gene3D" id="3.90.850.10">
    <property type="entry name" value="Fumarylacetoacetase-like, C-terminal domain"/>
    <property type="match status" value="1"/>
</dbReference>
<dbReference type="GO" id="GO:0016787">
    <property type="term" value="F:hydrolase activity"/>
    <property type="evidence" value="ECO:0007669"/>
    <property type="project" value="UniProtKB-KW"/>
</dbReference>